<dbReference type="Gene3D" id="1.25.40.10">
    <property type="entry name" value="Tetratricopeptide repeat domain"/>
    <property type="match status" value="1"/>
</dbReference>
<dbReference type="InterPro" id="IPR011990">
    <property type="entry name" value="TPR-like_helical_dom_sf"/>
</dbReference>
<keyword evidence="1" id="KW-0378">Hydrolase</keyword>
<comment type="caution">
    <text evidence="4">The sequence shown here is derived from an EMBL/GenBank/DDBJ whole genome shotgun (WGS) entry which is preliminary data.</text>
</comment>
<dbReference type="GO" id="GO:0004252">
    <property type="term" value="F:serine-type endopeptidase activity"/>
    <property type="evidence" value="ECO:0007669"/>
    <property type="project" value="TreeGrafter"/>
</dbReference>
<dbReference type="GO" id="GO:0006508">
    <property type="term" value="P:proteolysis"/>
    <property type="evidence" value="ECO:0007669"/>
    <property type="project" value="InterPro"/>
</dbReference>
<dbReference type="RefSeq" id="WP_138320172.1">
    <property type="nucleotide sequence ID" value="NZ_VCBC01000010.1"/>
</dbReference>
<dbReference type="InterPro" id="IPR029058">
    <property type="entry name" value="AB_hydrolase_fold"/>
</dbReference>
<dbReference type="Pfam" id="PF00326">
    <property type="entry name" value="Peptidase_S9"/>
    <property type="match status" value="1"/>
</dbReference>
<dbReference type="Gene3D" id="2.60.40.2390">
    <property type="match status" value="1"/>
</dbReference>
<sequence>MKAIIVLLLTAIISTSTWAVNPIPASKLFRNPEHISMQISPDGQYILSYDIRDDYRVLDLVEPITGKRSPLLKFNKHEKNLNINQYTWIDNKTVYVALRDFYGFIHIDFSKENPKGSWKKAKAEGYLIAPLADKPNQLLFAYNTGKRKKTKLIKTSPEQLETGNVENSIIFANPLKRGIHYAYDPKSKSLLSVTRDDEELEFWFLPPGAKSWRSYLTMEDETYFRPIGLLDENTFAVLTDKDQDKVSLVAFDIDTQTIGNILYQHPMYDLTGATLDEQGEGVKSVMYLDHGIARTEYIAAEQKQLAQKLKETFDGQNLTILDTSLNEDFKIVATFAADDPGTYYYYDAKNNKATLLHRKFLDLEDILFTSAKTFSVTTEDNIAIEAILTKPKKNSNGVLLVYPHGGPIGVRDTAAFNPEIQYLASRGYSILNVNFRGSKGFGKAFLNSGRGQFGQVIEQDITAVVNQVQQEHKFEHMCSIGASYGGYSAVMLAIAHPAQYECVVSLFGIYDLPLLFNATNYRTLEESRKEIRKVVGEQDESLKDVSPFYFAEQIHPPILLMAGTEDKRADFEQANRMKYRLQQLNKEVEYLFYKGVGHGHHVWEGDRHMFGFIDDFIRRKLDLPLPTGEHADKSYAEDFINIADGYTLDMATKKDFARAAHYYNLSAGLGENRAMFTIGSFYHQGKEYDKDINKAIDWYKKSSEHGYAEASYRLANLYQKGLVIERDVDQSFLYFQKALEQEHKFGELGIATAKCLGTGTEQDLDACFNTLFLLDKTDKEKRAFEKEFFEEIRSAVNFISHNNTFNQEQLKQFNQQIIDSYELKTTNLYLDDIEFGIYKAENREPLVTDEIAIEDRSFTSVPLKKGATFGARLTVDTDDDVERWARTMVKYKWTLPEAIKEHSEEKTLLLSVGHDASIRFVLAQDYEIIEGDWRLQIMTLDNKVLFDKTFTTIESKNVSAVAP</sequence>
<organism evidence="4 5">
    <name type="scientific">Thalassotalea litorea</name>
    <dbReference type="NCBI Taxonomy" id="2020715"/>
    <lineage>
        <taxon>Bacteria</taxon>
        <taxon>Pseudomonadati</taxon>
        <taxon>Pseudomonadota</taxon>
        <taxon>Gammaproteobacteria</taxon>
        <taxon>Alteromonadales</taxon>
        <taxon>Colwelliaceae</taxon>
        <taxon>Thalassotalea</taxon>
    </lineage>
</organism>
<evidence type="ECO:0000313" key="4">
    <source>
        <dbReference type="EMBL" id="TLU64674.1"/>
    </source>
</evidence>
<dbReference type="OrthoDB" id="4269629at2"/>
<evidence type="ECO:0000313" key="5">
    <source>
        <dbReference type="Proteomes" id="UP000307790"/>
    </source>
</evidence>
<proteinExistence type="predicted"/>
<reference evidence="4 5" key="1">
    <citation type="submission" date="2019-05" db="EMBL/GenBank/DDBJ databases">
        <title>Genome sequences of Thalassotalea litorea 1K03283.</title>
        <authorList>
            <person name="Zhang D."/>
        </authorList>
    </citation>
    <scope>NUCLEOTIDE SEQUENCE [LARGE SCALE GENOMIC DNA]</scope>
    <source>
        <strain evidence="4 5">MCCC 1K03283</strain>
    </source>
</reference>
<dbReference type="InterPro" id="IPR006597">
    <property type="entry name" value="Sel1-like"/>
</dbReference>
<dbReference type="AlphaFoldDB" id="A0A5R9IGL4"/>
<gene>
    <name evidence="4" type="ORF">FE810_11360</name>
</gene>
<feature type="domain" description="Peptidase S9 prolyl oligopeptidase catalytic" evidence="3">
    <location>
        <begin position="416"/>
        <end position="621"/>
    </location>
</feature>
<dbReference type="PANTHER" id="PTHR42776:SF27">
    <property type="entry name" value="DIPEPTIDYL PEPTIDASE FAMILY MEMBER 6"/>
    <property type="match status" value="1"/>
</dbReference>
<dbReference type="PANTHER" id="PTHR42776">
    <property type="entry name" value="SERINE PEPTIDASE S9 FAMILY MEMBER"/>
    <property type="match status" value="1"/>
</dbReference>
<dbReference type="Gene3D" id="3.40.50.1820">
    <property type="entry name" value="alpha/beta hydrolase"/>
    <property type="match status" value="1"/>
</dbReference>
<dbReference type="Proteomes" id="UP000307790">
    <property type="component" value="Unassembled WGS sequence"/>
</dbReference>
<dbReference type="InterPro" id="IPR001375">
    <property type="entry name" value="Peptidase_S9_cat"/>
</dbReference>
<name>A0A5R9IGL4_9GAMM</name>
<feature type="signal peptide" evidence="2">
    <location>
        <begin position="1"/>
        <end position="19"/>
    </location>
</feature>
<dbReference type="Pfam" id="PF08238">
    <property type="entry name" value="Sel1"/>
    <property type="match status" value="3"/>
</dbReference>
<dbReference type="SUPFAM" id="SSF81901">
    <property type="entry name" value="HCP-like"/>
    <property type="match status" value="1"/>
</dbReference>
<dbReference type="SMART" id="SM00671">
    <property type="entry name" value="SEL1"/>
    <property type="match status" value="2"/>
</dbReference>
<accession>A0A5R9IGL4</accession>
<keyword evidence="2" id="KW-0732">Signal</keyword>
<evidence type="ECO:0000256" key="1">
    <source>
        <dbReference type="ARBA" id="ARBA00022801"/>
    </source>
</evidence>
<protein>
    <submittedName>
        <fullName evidence="4">DUF3859 domain-containing protein</fullName>
    </submittedName>
</protein>
<feature type="chain" id="PRO_5024404959" evidence="2">
    <location>
        <begin position="20"/>
        <end position="963"/>
    </location>
</feature>
<dbReference type="EMBL" id="VCBC01000010">
    <property type="protein sequence ID" value="TLU64674.1"/>
    <property type="molecule type" value="Genomic_DNA"/>
</dbReference>
<dbReference type="SUPFAM" id="SSF53474">
    <property type="entry name" value="alpha/beta-Hydrolases"/>
    <property type="match status" value="1"/>
</dbReference>
<keyword evidence="5" id="KW-1185">Reference proteome</keyword>
<evidence type="ECO:0000256" key="2">
    <source>
        <dbReference type="SAM" id="SignalP"/>
    </source>
</evidence>
<evidence type="ECO:0000259" key="3">
    <source>
        <dbReference type="Pfam" id="PF00326"/>
    </source>
</evidence>
<dbReference type="SUPFAM" id="SSF82171">
    <property type="entry name" value="DPP6 N-terminal domain-like"/>
    <property type="match status" value="1"/>
</dbReference>